<dbReference type="PANTHER" id="PTHR34308">
    <property type="entry name" value="COBALAMIN BIOSYNTHESIS PROTEIN CBIB"/>
    <property type="match status" value="1"/>
</dbReference>
<sequence>MSITPRRHVAVGLLCRAAGLGLGVVADRIVPDPQTHHPVAAFGTAVARLEKTMYADSVRRGTLFTATCLTPLAVIGGTIDRLTQRRPVLRIATTALATWAVVGSASLAREGRAMADHLANDDLAAARKRLPNLCGRAPDALDAAEIARGTVESMAENTSDAAVASLWWGAIAGLPGLLVHRGANTLDAMIGHHNDRYERFGKVAAHFDDIVNWVPARLTGALAAVCAPTVGGDRATTWRMVRAEHSHHPSPNGGWCESAWAAALGVQLGGRNVYYGNRVEFRPLLGSGPRPDADKTADAARLVTTVTTTATWCAITGLASVAHLLFHGGVIPRNLLPRSQARR</sequence>
<evidence type="ECO:0000256" key="8">
    <source>
        <dbReference type="ARBA" id="ARBA00023136"/>
    </source>
</evidence>
<comment type="pathway">
    <text evidence="2 9">Cofactor biosynthesis; adenosylcobalamin biosynthesis.</text>
</comment>
<evidence type="ECO:0000256" key="3">
    <source>
        <dbReference type="ARBA" id="ARBA00006263"/>
    </source>
</evidence>
<protein>
    <recommendedName>
        <fullName evidence="9">Cobalamin biosynthesis protein CobD</fullName>
    </recommendedName>
</protein>
<gene>
    <name evidence="9" type="primary">cobD</name>
    <name evidence="10" type="ORF">FYJ43_03280</name>
</gene>
<dbReference type="Pfam" id="PF03186">
    <property type="entry name" value="CobD_Cbib"/>
    <property type="match status" value="1"/>
</dbReference>
<dbReference type="RefSeq" id="WP_154561840.1">
    <property type="nucleotide sequence ID" value="NZ_VUMG01000001.1"/>
</dbReference>
<dbReference type="EMBL" id="VUMG01000001">
    <property type="protein sequence ID" value="MSS45089.1"/>
    <property type="molecule type" value="Genomic_DNA"/>
</dbReference>
<comment type="caution">
    <text evidence="10">The sequence shown here is derived from an EMBL/GenBank/DDBJ whole genome shotgun (WGS) entry which is preliminary data.</text>
</comment>
<evidence type="ECO:0000256" key="9">
    <source>
        <dbReference type="HAMAP-Rule" id="MF_00024"/>
    </source>
</evidence>
<keyword evidence="8 9" id="KW-0472">Membrane</keyword>
<dbReference type="PANTHER" id="PTHR34308:SF1">
    <property type="entry name" value="COBALAMIN BIOSYNTHESIS PROTEIN CBIB"/>
    <property type="match status" value="1"/>
</dbReference>
<dbReference type="GO" id="GO:0005886">
    <property type="term" value="C:plasma membrane"/>
    <property type="evidence" value="ECO:0007669"/>
    <property type="project" value="UniProtKB-SubCell"/>
</dbReference>
<organism evidence="10 11">
    <name type="scientific">Cutibacterium porci</name>
    <dbReference type="NCBI Taxonomy" id="2605781"/>
    <lineage>
        <taxon>Bacteria</taxon>
        <taxon>Bacillati</taxon>
        <taxon>Actinomycetota</taxon>
        <taxon>Actinomycetes</taxon>
        <taxon>Propionibacteriales</taxon>
        <taxon>Propionibacteriaceae</taxon>
        <taxon>Cutibacterium</taxon>
    </lineage>
</organism>
<dbReference type="GO" id="GO:0009236">
    <property type="term" value="P:cobalamin biosynthetic process"/>
    <property type="evidence" value="ECO:0007669"/>
    <property type="project" value="UniProtKB-UniRule"/>
</dbReference>
<dbReference type="AlphaFoldDB" id="A0A7K0J576"/>
<evidence type="ECO:0000313" key="10">
    <source>
        <dbReference type="EMBL" id="MSS45089.1"/>
    </source>
</evidence>
<keyword evidence="11" id="KW-1185">Reference proteome</keyword>
<keyword evidence="7 9" id="KW-1133">Transmembrane helix</keyword>
<dbReference type="InterPro" id="IPR004485">
    <property type="entry name" value="Cobalamin_biosynth_CobD/CbiB"/>
</dbReference>
<dbReference type="NCBIfam" id="TIGR00380">
    <property type="entry name" value="cobal_cbiB"/>
    <property type="match status" value="1"/>
</dbReference>
<evidence type="ECO:0000256" key="2">
    <source>
        <dbReference type="ARBA" id="ARBA00004953"/>
    </source>
</evidence>
<dbReference type="Proteomes" id="UP000466104">
    <property type="component" value="Unassembled WGS sequence"/>
</dbReference>
<dbReference type="NCBIfam" id="NF002276">
    <property type="entry name" value="PRK01209.1-4"/>
    <property type="match status" value="1"/>
</dbReference>
<name>A0A7K0J576_9ACTN</name>
<keyword evidence="6 9" id="KW-0812">Transmembrane</keyword>
<evidence type="ECO:0000256" key="4">
    <source>
        <dbReference type="ARBA" id="ARBA00022475"/>
    </source>
</evidence>
<reference evidence="10 11" key="1">
    <citation type="submission" date="2019-08" db="EMBL/GenBank/DDBJ databases">
        <title>In-depth cultivation of the pig gut microbiome towards novel bacterial diversity and tailored functional studies.</title>
        <authorList>
            <person name="Wylensek D."/>
            <person name="Hitch T.C.A."/>
            <person name="Clavel T."/>
        </authorList>
    </citation>
    <scope>NUCLEOTIDE SEQUENCE [LARGE SCALE GENOMIC DNA]</scope>
    <source>
        <strain evidence="10 11">WCA-380-WT-3A</strain>
    </source>
</reference>
<dbReference type="GO" id="GO:0048472">
    <property type="term" value="F:threonine-phosphate decarboxylase activity"/>
    <property type="evidence" value="ECO:0007669"/>
    <property type="project" value="InterPro"/>
</dbReference>
<keyword evidence="5 9" id="KW-0169">Cobalamin biosynthesis</keyword>
<evidence type="ECO:0000256" key="1">
    <source>
        <dbReference type="ARBA" id="ARBA00004651"/>
    </source>
</evidence>
<keyword evidence="4 9" id="KW-1003">Cell membrane</keyword>
<evidence type="ECO:0000256" key="5">
    <source>
        <dbReference type="ARBA" id="ARBA00022573"/>
    </source>
</evidence>
<evidence type="ECO:0000313" key="11">
    <source>
        <dbReference type="Proteomes" id="UP000466104"/>
    </source>
</evidence>
<comment type="subcellular location">
    <subcellularLocation>
        <location evidence="1 9">Cell membrane</location>
        <topology evidence="1 9">Multi-pass membrane protein</topology>
    </subcellularLocation>
</comment>
<accession>A0A7K0J576</accession>
<dbReference type="UniPathway" id="UPA00148"/>
<comment type="function">
    <text evidence="9">Converts cobyric acid to cobinamide by the addition of aminopropanol on the F carboxylic group.</text>
</comment>
<dbReference type="HAMAP" id="MF_00024">
    <property type="entry name" value="CobD_CbiB"/>
    <property type="match status" value="1"/>
</dbReference>
<evidence type="ECO:0000256" key="7">
    <source>
        <dbReference type="ARBA" id="ARBA00022989"/>
    </source>
</evidence>
<proteinExistence type="inferred from homology"/>
<comment type="similarity">
    <text evidence="3 9">Belongs to the CobD/CbiB family.</text>
</comment>
<dbReference type="GO" id="GO:0015420">
    <property type="term" value="F:ABC-type vitamin B12 transporter activity"/>
    <property type="evidence" value="ECO:0007669"/>
    <property type="project" value="UniProtKB-UniRule"/>
</dbReference>
<evidence type="ECO:0000256" key="6">
    <source>
        <dbReference type="ARBA" id="ARBA00022692"/>
    </source>
</evidence>